<dbReference type="EMBL" id="BAABFL010000410">
    <property type="protein sequence ID" value="GAA4650628.1"/>
    <property type="molecule type" value="Genomic_DNA"/>
</dbReference>
<name>A0ABP8V319_9GAMM</name>
<feature type="domain" description="MEKHLA" evidence="1">
    <location>
        <begin position="23"/>
        <end position="161"/>
    </location>
</feature>
<evidence type="ECO:0000259" key="1">
    <source>
        <dbReference type="Pfam" id="PF08670"/>
    </source>
</evidence>
<proteinExistence type="predicted"/>
<evidence type="ECO:0000313" key="2">
    <source>
        <dbReference type="EMBL" id="GAA4650628.1"/>
    </source>
</evidence>
<sequence>MVAMNLTPPLNTAIHSTDEWLASHARLIVNSFHSLTGQSLIDTSSNNLVTALDTAPAVIVSHGTQADPIFNYANQQALQLFEMDWTTFTQLPSRYSAEAPERGERERLLQEVSQHGFIKNYAGIRIAASGRRFTIHNAIVWNLLDDKGIYHGQAATFSDWKYL</sequence>
<reference evidence="3" key="1">
    <citation type="journal article" date="2019" name="Int. J. Syst. Evol. Microbiol.">
        <title>The Global Catalogue of Microorganisms (GCM) 10K type strain sequencing project: providing services to taxonomists for standard genome sequencing and annotation.</title>
        <authorList>
            <consortium name="The Broad Institute Genomics Platform"/>
            <consortium name="The Broad Institute Genome Sequencing Center for Infectious Disease"/>
            <person name="Wu L."/>
            <person name="Ma J."/>
        </authorList>
    </citation>
    <scope>NUCLEOTIDE SEQUENCE [LARGE SCALE GENOMIC DNA]</scope>
    <source>
        <strain evidence="3">JCM 17805</strain>
    </source>
</reference>
<dbReference type="Pfam" id="PF08670">
    <property type="entry name" value="MEKHLA"/>
    <property type="match status" value="1"/>
</dbReference>
<dbReference type="PANTHER" id="PTHR45950">
    <property type="entry name" value="HOMEOBOX-LEUCINE ZIPPER PROTEIN ATHB-14"/>
    <property type="match status" value="1"/>
</dbReference>
<organism evidence="2 3">
    <name type="scientific">Kistimonas scapharcae</name>
    <dbReference type="NCBI Taxonomy" id="1036133"/>
    <lineage>
        <taxon>Bacteria</taxon>
        <taxon>Pseudomonadati</taxon>
        <taxon>Pseudomonadota</taxon>
        <taxon>Gammaproteobacteria</taxon>
        <taxon>Oceanospirillales</taxon>
        <taxon>Endozoicomonadaceae</taxon>
        <taxon>Kistimonas</taxon>
    </lineage>
</organism>
<keyword evidence="3" id="KW-1185">Reference proteome</keyword>
<dbReference type="InterPro" id="IPR013978">
    <property type="entry name" value="MEKHLA"/>
</dbReference>
<dbReference type="Proteomes" id="UP001500604">
    <property type="component" value="Unassembled WGS sequence"/>
</dbReference>
<accession>A0ABP8V319</accession>
<evidence type="ECO:0000313" key="3">
    <source>
        <dbReference type="Proteomes" id="UP001500604"/>
    </source>
</evidence>
<dbReference type="PANTHER" id="PTHR45950:SF7">
    <property type="entry name" value="HOMEOBOX-LEUCINE ZIPPER PROTEIN ATHB-14"/>
    <property type="match status" value="1"/>
</dbReference>
<gene>
    <name evidence="2" type="ORF">GCM10023116_29110</name>
</gene>
<protein>
    <submittedName>
        <fullName evidence="2">MEKHLA domain-containing protein</fullName>
    </submittedName>
</protein>
<comment type="caution">
    <text evidence="2">The sequence shown here is derived from an EMBL/GenBank/DDBJ whole genome shotgun (WGS) entry which is preliminary data.</text>
</comment>
<dbReference type="InterPro" id="IPR044830">
    <property type="entry name" value="HD-Zip_III"/>
</dbReference>